<protein>
    <submittedName>
        <fullName evidence="2">Uncharacterized protein</fullName>
    </submittedName>
</protein>
<proteinExistence type="predicted"/>
<feature type="compositionally biased region" description="Basic residues" evidence="1">
    <location>
        <begin position="434"/>
        <end position="446"/>
    </location>
</feature>
<dbReference type="InterPro" id="IPR043910">
    <property type="entry name" value="DUF5767"/>
</dbReference>
<evidence type="ECO:0000256" key="1">
    <source>
        <dbReference type="SAM" id="MobiDB-lite"/>
    </source>
</evidence>
<organism evidence="2">
    <name type="scientific">viral metagenome</name>
    <dbReference type="NCBI Taxonomy" id="1070528"/>
    <lineage>
        <taxon>unclassified sequences</taxon>
        <taxon>metagenomes</taxon>
        <taxon>organismal metagenomes</taxon>
    </lineage>
</organism>
<accession>A0A6C0F9Z6</accession>
<dbReference type="AlphaFoldDB" id="A0A6C0F9Z6"/>
<feature type="region of interest" description="Disordered" evidence="1">
    <location>
        <begin position="332"/>
        <end position="363"/>
    </location>
</feature>
<evidence type="ECO:0000313" key="2">
    <source>
        <dbReference type="EMBL" id="QHT37423.1"/>
    </source>
</evidence>
<reference evidence="2" key="1">
    <citation type="journal article" date="2020" name="Nature">
        <title>Giant virus diversity and host interactions through global metagenomics.</title>
        <authorList>
            <person name="Schulz F."/>
            <person name="Roux S."/>
            <person name="Paez-Espino D."/>
            <person name="Jungbluth S."/>
            <person name="Walsh D.A."/>
            <person name="Denef V.J."/>
            <person name="McMahon K.D."/>
            <person name="Konstantinidis K.T."/>
            <person name="Eloe-Fadrosh E.A."/>
            <person name="Kyrpides N.C."/>
            <person name="Woyke T."/>
        </authorList>
    </citation>
    <scope>NUCLEOTIDE SEQUENCE</scope>
    <source>
        <strain evidence="2">GVMAG-S-ERX555997-44</strain>
    </source>
</reference>
<dbReference type="EMBL" id="MN738796">
    <property type="protein sequence ID" value="QHT37423.1"/>
    <property type="molecule type" value="Genomic_DNA"/>
</dbReference>
<feature type="region of interest" description="Disordered" evidence="1">
    <location>
        <begin position="411"/>
        <end position="456"/>
    </location>
</feature>
<sequence>MDIQEINIGIDGPKLNVIEKDSSGLSNKKSVNFGPGADLLMNPKSQKQQNKSSSMEISDINEINIGGSSLKEARNSLFSDIKLPDNNIKINFAEDGKIGDSKNFINNDILKNAVKKEKSESNDGFKKFNEIPVNPNVVPPKQPRISPKELLREKFKYLRLLESIEQKGVNLSKKYSMDSSLEEMKGEYETLKEEKEKSNSVKFQGKMLMACVSGLEFLNGRFDPFDLKLDGWAEAVNENMEEYDDVFGELHEKYGSKATMAPELKLLFMLGGSGVMLHMTNTMFKSAMPGMDDIMRQNPELMQQFTQAAASSMGESNPGLGGFMNMVGGNMQQMQPPRGSPPGPNEGMRIDPPQMQQSSRPDIDMARSNTRASFNDAENMESNFASVNEKRKEMRGPSDLRDILSGLKTKSINLKENKPGSTVSIDELNDMKSSMKKPKKSKRKPKSERNTITLDL</sequence>
<feature type="region of interest" description="Disordered" evidence="1">
    <location>
        <begin position="35"/>
        <end position="57"/>
    </location>
</feature>
<feature type="compositionally biased region" description="Low complexity" evidence="1">
    <location>
        <begin position="44"/>
        <end position="54"/>
    </location>
</feature>
<name>A0A6C0F9Z6_9ZZZZ</name>
<dbReference type="Pfam" id="PF19071">
    <property type="entry name" value="DUF5767"/>
    <property type="match status" value="1"/>
</dbReference>